<gene>
    <name evidence="1" type="ORF">M9H77_14406</name>
</gene>
<evidence type="ECO:0000313" key="2">
    <source>
        <dbReference type="Proteomes" id="UP001060085"/>
    </source>
</evidence>
<evidence type="ECO:0000313" key="1">
    <source>
        <dbReference type="EMBL" id="KAI5674042.1"/>
    </source>
</evidence>
<keyword evidence="2" id="KW-1185">Reference proteome</keyword>
<dbReference type="EMBL" id="CM044703">
    <property type="protein sequence ID" value="KAI5674042.1"/>
    <property type="molecule type" value="Genomic_DNA"/>
</dbReference>
<reference evidence="2" key="1">
    <citation type="journal article" date="2023" name="Nat. Plants">
        <title>Single-cell RNA sequencing provides a high-resolution roadmap for understanding the multicellular compartmentation of specialized metabolism.</title>
        <authorList>
            <person name="Sun S."/>
            <person name="Shen X."/>
            <person name="Li Y."/>
            <person name="Li Y."/>
            <person name="Wang S."/>
            <person name="Li R."/>
            <person name="Zhang H."/>
            <person name="Shen G."/>
            <person name="Guo B."/>
            <person name="Wei J."/>
            <person name="Xu J."/>
            <person name="St-Pierre B."/>
            <person name="Chen S."/>
            <person name="Sun C."/>
        </authorList>
    </citation>
    <scope>NUCLEOTIDE SEQUENCE [LARGE SCALE GENOMIC DNA]</scope>
</reference>
<organism evidence="1 2">
    <name type="scientific">Catharanthus roseus</name>
    <name type="common">Madagascar periwinkle</name>
    <name type="synonym">Vinca rosea</name>
    <dbReference type="NCBI Taxonomy" id="4058"/>
    <lineage>
        <taxon>Eukaryota</taxon>
        <taxon>Viridiplantae</taxon>
        <taxon>Streptophyta</taxon>
        <taxon>Embryophyta</taxon>
        <taxon>Tracheophyta</taxon>
        <taxon>Spermatophyta</taxon>
        <taxon>Magnoliopsida</taxon>
        <taxon>eudicotyledons</taxon>
        <taxon>Gunneridae</taxon>
        <taxon>Pentapetalae</taxon>
        <taxon>asterids</taxon>
        <taxon>lamiids</taxon>
        <taxon>Gentianales</taxon>
        <taxon>Apocynaceae</taxon>
        <taxon>Rauvolfioideae</taxon>
        <taxon>Vinceae</taxon>
        <taxon>Catharanthinae</taxon>
        <taxon>Catharanthus</taxon>
    </lineage>
</organism>
<comment type="caution">
    <text evidence="1">The sequence shown here is derived from an EMBL/GenBank/DDBJ whole genome shotgun (WGS) entry which is preliminary data.</text>
</comment>
<sequence length="195" mass="21284">MGDSDEEGELGNGENLIGVAEGENAGDDGDGIVCDDLSKEADTIQCNSINILLVSCRDATFALLRHKRDNASLFVTILLDDLLPIIPLAIFNLQEKLDRIEVDDTSVPAVSLGLGQERTYANLNEENKQSNFKEKMEHESHEDNNTGADFLGGIIVQINILTSSTVDLWLLSILLAILLTQSRMFLTSSFISLTS</sequence>
<protein>
    <submittedName>
        <fullName evidence="1">Uncharacterized protein</fullName>
    </submittedName>
</protein>
<proteinExistence type="predicted"/>
<dbReference type="Proteomes" id="UP001060085">
    <property type="component" value="Linkage Group LG03"/>
</dbReference>
<accession>A0ACC0BN64</accession>
<name>A0ACC0BN64_CATRO</name>